<evidence type="ECO:0000256" key="2">
    <source>
        <dbReference type="SAM" id="MobiDB-lite"/>
    </source>
</evidence>
<feature type="non-terminal residue" evidence="3">
    <location>
        <position position="170"/>
    </location>
</feature>
<proteinExistence type="predicted"/>
<reference evidence="3" key="1">
    <citation type="submission" date="2022-08" db="EMBL/GenBank/DDBJ databases">
        <authorList>
            <person name="Kallberg Y."/>
            <person name="Tangrot J."/>
            <person name="Rosling A."/>
        </authorList>
    </citation>
    <scope>NUCLEOTIDE SEQUENCE</scope>
    <source>
        <strain evidence="3">Wild A</strain>
    </source>
</reference>
<dbReference type="EMBL" id="CAMKVN010006678">
    <property type="protein sequence ID" value="CAI2190578.1"/>
    <property type="molecule type" value="Genomic_DNA"/>
</dbReference>
<evidence type="ECO:0000313" key="4">
    <source>
        <dbReference type="Proteomes" id="UP001153678"/>
    </source>
</evidence>
<feature type="compositionally biased region" description="Polar residues" evidence="2">
    <location>
        <begin position="27"/>
        <end position="43"/>
    </location>
</feature>
<comment type="caution">
    <text evidence="3">The sequence shown here is derived from an EMBL/GenBank/DDBJ whole genome shotgun (WGS) entry which is preliminary data.</text>
</comment>
<feature type="region of interest" description="Disordered" evidence="2">
    <location>
        <begin position="1"/>
        <end position="43"/>
    </location>
</feature>
<keyword evidence="1" id="KW-0175">Coiled coil</keyword>
<keyword evidence="4" id="KW-1185">Reference proteome</keyword>
<feature type="region of interest" description="Disordered" evidence="2">
    <location>
        <begin position="148"/>
        <end position="170"/>
    </location>
</feature>
<feature type="coiled-coil region" evidence="1">
    <location>
        <begin position="53"/>
        <end position="108"/>
    </location>
</feature>
<feature type="compositionally biased region" description="Polar residues" evidence="2">
    <location>
        <begin position="1"/>
        <end position="13"/>
    </location>
</feature>
<evidence type="ECO:0000256" key="1">
    <source>
        <dbReference type="SAM" id="Coils"/>
    </source>
</evidence>
<gene>
    <name evidence="3" type="ORF">FWILDA_LOCUS14646</name>
</gene>
<dbReference type="Proteomes" id="UP001153678">
    <property type="component" value="Unassembled WGS sequence"/>
</dbReference>
<organism evidence="3 4">
    <name type="scientific">Funneliformis geosporum</name>
    <dbReference type="NCBI Taxonomy" id="1117311"/>
    <lineage>
        <taxon>Eukaryota</taxon>
        <taxon>Fungi</taxon>
        <taxon>Fungi incertae sedis</taxon>
        <taxon>Mucoromycota</taxon>
        <taxon>Glomeromycotina</taxon>
        <taxon>Glomeromycetes</taxon>
        <taxon>Glomerales</taxon>
        <taxon>Glomeraceae</taxon>
        <taxon>Funneliformis</taxon>
    </lineage>
</organism>
<protein>
    <submittedName>
        <fullName evidence="3">1435_t:CDS:1</fullName>
    </submittedName>
</protein>
<feature type="compositionally biased region" description="Polar residues" evidence="2">
    <location>
        <begin position="148"/>
        <end position="163"/>
    </location>
</feature>
<sequence length="170" mass="19732">MEIDYDNTSSVSAKNDDTTSISTSSDPNESNNSLLNRPNNDLTLNASNDIDMMLSTETKLQNLEQQNLKLVKELDKSKVYEDNLYKTCQKLKQEIESLRQNQSHEACEKKLNELVQKISECDKSHGESKYNEVLKETMNFQALQNEYNKQSESMRDLQQSYERNYNDKNV</sequence>
<name>A0A9W4X2K8_9GLOM</name>
<accession>A0A9W4X2K8</accession>
<evidence type="ECO:0000313" key="3">
    <source>
        <dbReference type="EMBL" id="CAI2190578.1"/>
    </source>
</evidence>
<dbReference type="AlphaFoldDB" id="A0A9W4X2K8"/>